<accession>A0AAD4XSY2</accession>
<dbReference type="Proteomes" id="UP001202328">
    <property type="component" value="Unassembled WGS sequence"/>
</dbReference>
<dbReference type="AlphaFoldDB" id="A0AAD4XSY2"/>
<gene>
    <name evidence="1" type="ORF">MKW98_009866</name>
</gene>
<keyword evidence="2" id="KW-1185">Reference proteome</keyword>
<reference evidence="1" key="1">
    <citation type="submission" date="2022-04" db="EMBL/GenBank/DDBJ databases">
        <title>A functionally conserved STORR gene fusion in Papaver species that diverged 16.8 million years ago.</title>
        <authorList>
            <person name="Catania T."/>
        </authorList>
    </citation>
    <scope>NUCLEOTIDE SEQUENCE</scope>
    <source>
        <strain evidence="1">S-188037</strain>
    </source>
</reference>
<evidence type="ECO:0000313" key="1">
    <source>
        <dbReference type="EMBL" id="KAI3945062.1"/>
    </source>
</evidence>
<dbReference type="EMBL" id="JAJJMB010003897">
    <property type="protein sequence ID" value="KAI3945062.1"/>
    <property type="molecule type" value="Genomic_DNA"/>
</dbReference>
<organism evidence="1 2">
    <name type="scientific">Papaver atlanticum</name>
    <dbReference type="NCBI Taxonomy" id="357466"/>
    <lineage>
        <taxon>Eukaryota</taxon>
        <taxon>Viridiplantae</taxon>
        <taxon>Streptophyta</taxon>
        <taxon>Embryophyta</taxon>
        <taxon>Tracheophyta</taxon>
        <taxon>Spermatophyta</taxon>
        <taxon>Magnoliopsida</taxon>
        <taxon>Ranunculales</taxon>
        <taxon>Papaveraceae</taxon>
        <taxon>Papaveroideae</taxon>
        <taxon>Papaver</taxon>
    </lineage>
</organism>
<protein>
    <submittedName>
        <fullName evidence="1">Uncharacterized protein</fullName>
    </submittedName>
</protein>
<name>A0AAD4XSY2_9MAGN</name>
<evidence type="ECO:0000313" key="2">
    <source>
        <dbReference type="Proteomes" id="UP001202328"/>
    </source>
</evidence>
<proteinExistence type="predicted"/>
<comment type="caution">
    <text evidence="1">The sequence shown here is derived from an EMBL/GenBank/DDBJ whole genome shotgun (WGS) entry which is preliminary data.</text>
</comment>
<sequence>MRYFFEVSAKSGFQKNEESERFETLARDRYLLKINIALGNMSPDVNIVVNVMETISTPPPLAWHWWSCCTISSAIKRSRSWHWWWSCWTLAL</sequence>